<dbReference type="PROSITE" id="PS51724">
    <property type="entry name" value="SPOR"/>
    <property type="match status" value="1"/>
</dbReference>
<dbReference type="Gene3D" id="3.30.70.1070">
    <property type="entry name" value="Sporulation related repeat"/>
    <property type="match status" value="1"/>
</dbReference>
<dbReference type="OrthoDB" id="653949at2"/>
<dbReference type="Proteomes" id="UP000490922">
    <property type="component" value="Unassembled WGS sequence"/>
</dbReference>
<dbReference type="InterPro" id="IPR040495">
    <property type="entry name" value="HU-CCDC81_bac_1"/>
</dbReference>
<dbReference type="Pfam" id="PF18174">
    <property type="entry name" value="HU-CCDC81_bac_1"/>
    <property type="match status" value="1"/>
</dbReference>
<dbReference type="InterPro" id="IPR041268">
    <property type="entry name" value="HU-CCDC81_bac_2"/>
</dbReference>
<feature type="domain" description="SPOR" evidence="1">
    <location>
        <begin position="234"/>
        <end position="311"/>
    </location>
</feature>
<dbReference type="InterPro" id="IPR036680">
    <property type="entry name" value="SPOR-like_sf"/>
</dbReference>
<name>A0A7J5AHP1_9FLAO</name>
<dbReference type="InterPro" id="IPR007730">
    <property type="entry name" value="SPOR-like_dom"/>
</dbReference>
<comment type="caution">
    <text evidence="2">The sequence shown here is derived from an EMBL/GenBank/DDBJ whole genome shotgun (WGS) entry which is preliminary data.</text>
</comment>
<dbReference type="RefSeq" id="WP_151107017.1">
    <property type="nucleotide sequence ID" value="NZ_WAEM01000002.1"/>
</dbReference>
<dbReference type="GO" id="GO:0042834">
    <property type="term" value="F:peptidoglycan binding"/>
    <property type="evidence" value="ECO:0007669"/>
    <property type="project" value="InterPro"/>
</dbReference>
<dbReference type="Pfam" id="PF18175">
    <property type="entry name" value="HU-CCDC81_bac_2"/>
    <property type="match status" value="1"/>
</dbReference>
<gene>
    <name evidence="2" type="ORF">F6464_06675</name>
</gene>
<evidence type="ECO:0000259" key="1">
    <source>
        <dbReference type="PROSITE" id="PS51724"/>
    </source>
</evidence>
<accession>A0A7J5AHP1</accession>
<sequence length="313" mass="35408">MKIEQYISQLLYRHQCVTVPGFGAFLTEIQSAHMHENTNSFYPPKKLISFNSHLKNNDGLLANHISKSENTNYENAVASIESEVVIWKSILEVNQKFTLKNIGELSFNTEKNLVFTPSENINYLTESFGLNSFVSPSIKREISIPEIEKIIVDAKEPIAFIPEDRKTRPYLKYAAILIVALSAAGSIGYKILQDHVAKETLLVETAVQKQVQNKIQEATFFIENPIPSVTLIVKEEKLSYHIVAGAFRNEKNAQKAYEELTESGFKARRIDANKHGLFPVLYGSYATYAEAHQAMEEIQKSVNPNAWLLVKEL</sequence>
<dbReference type="AlphaFoldDB" id="A0A7J5AHP1"/>
<dbReference type="SUPFAM" id="SSF110997">
    <property type="entry name" value="Sporulation related repeat"/>
    <property type="match status" value="1"/>
</dbReference>
<evidence type="ECO:0000313" key="3">
    <source>
        <dbReference type="Proteomes" id="UP000490922"/>
    </source>
</evidence>
<dbReference type="EMBL" id="WAEM01000002">
    <property type="protein sequence ID" value="KAB1157023.1"/>
    <property type="molecule type" value="Genomic_DNA"/>
</dbReference>
<proteinExistence type="predicted"/>
<organism evidence="2 3">
    <name type="scientific">Flavobacterium luteum</name>
    <dbReference type="NCBI Taxonomy" id="2026654"/>
    <lineage>
        <taxon>Bacteria</taxon>
        <taxon>Pseudomonadati</taxon>
        <taxon>Bacteroidota</taxon>
        <taxon>Flavobacteriia</taxon>
        <taxon>Flavobacteriales</taxon>
        <taxon>Flavobacteriaceae</taxon>
        <taxon>Flavobacterium</taxon>
    </lineage>
</organism>
<protein>
    <submittedName>
        <fullName evidence="2">SPOR domain-containing protein</fullName>
    </submittedName>
</protein>
<reference evidence="2 3" key="1">
    <citation type="submission" date="2019-09" db="EMBL/GenBank/DDBJ databases">
        <title>Flavobacterium sp. nov., isolated from glacier ice.</title>
        <authorList>
            <person name="Liu Q."/>
        </authorList>
    </citation>
    <scope>NUCLEOTIDE SEQUENCE [LARGE SCALE GENOMIC DNA]</scope>
    <source>
        <strain evidence="2 3">NBRC 112527</strain>
    </source>
</reference>
<keyword evidence="3" id="KW-1185">Reference proteome</keyword>
<dbReference type="Pfam" id="PF05036">
    <property type="entry name" value="SPOR"/>
    <property type="match status" value="1"/>
</dbReference>
<evidence type="ECO:0000313" key="2">
    <source>
        <dbReference type="EMBL" id="KAB1157023.1"/>
    </source>
</evidence>